<dbReference type="Gene3D" id="6.10.250.2840">
    <property type="match status" value="1"/>
</dbReference>
<dbReference type="SUPFAM" id="SSF51905">
    <property type="entry name" value="FAD/NAD(P)-binding domain"/>
    <property type="match status" value="1"/>
</dbReference>
<accession>A0AAW0DZB9</accession>
<evidence type="ECO:0000256" key="1">
    <source>
        <dbReference type="ARBA" id="ARBA00022679"/>
    </source>
</evidence>
<feature type="binding site" evidence="6">
    <location>
        <position position="244"/>
    </location>
    <ligand>
        <name>substrate</name>
    </ligand>
</feature>
<comment type="caution">
    <text evidence="7">The sequence shown here is derived from an EMBL/GenBank/DDBJ whole genome shotgun (WGS) entry which is preliminary data.</text>
</comment>
<dbReference type="AlphaFoldDB" id="A0AAW0DZB9"/>
<evidence type="ECO:0000256" key="2">
    <source>
        <dbReference type="ARBA" id="ARBA00022723"/>
    </source>
</evidence>
<dbReference type="EC" id="2.4.2.60" evidence="6"/>
<feature type="binding site" evidence="6">
    <location>
        <begin position="102"/>
        <end position="103"/>
    </location>
    <ligand>
        <name>substrate</name>
    </ligand>
</feature>
<comment type="subunit">
    <text evidence="6">Homooctamer.</text>
</comment>
<dbReference type="HAMAP" id="MF_03158">
    <property type="entry name" value="THI4"/>
    <property type="match status" value="1"/>
</dbReference>
<feature type="binding site" evidence="6">
    <location>
        <position position="193"/>
    </location>
    <ligand>
        <name>substrate</name>
    </ligand>
</feature>
<evidence type="ECO:0000256" key="6">
    <source>
        <dbReference type="HAMAP-Rule" id="MF_03158"/>
    </source>
</evidence>
<keyword evidence="3 6" id="KW-0784">Thiamine biosynthesis</keyword>
<dbReference type="PANTHER" id="PTHR43422:SF3">
    <property type="entry name" value="THIAMINE THIAZOLE SYNTHASE"/>
    <property type="match status" value="1"/>
</dbReference>
<comment type="function">
    <text evidence="6">Involved in biosynthesis of the thiamine precursor thiazole. Catalyzes the conversion of NAD and glycine to adenosine diphosphate 5-(2-hydroxyethyl)-4-methylthiazole-2-carboxylic acid (ADT), an adenylated thiazole intermediate. The reaction includes an iron-dependent sulfide transfer from a conserved cysteine residue of the protein to a thiazole intermediate. The enzyme can only undergo a single turnover, which suggests it is a suicide enzyme. May have additional roles in adaptation to various stress conditions and in DNA damage tolerance.</text>
</comment>
<keyword evidence="4 6" id="KW-0408">Iron</keyword>
<evidence type="ECO:0000256" key="3">
    <source>
        <dbReference type="ARBA" id="ARBA00022977"/>
    </source>
</evidence>
<dbReference type="GO" id="GO:0052837">
    <property type="term" value="P:thiazole biosynthetic process"/>
    <property type="evidence" value="ECO:0007669"/>
    <property type="project" value="UniProtKB-UniRule"/>
</dbReference>
<keyword evidence="8" id="KW-1185">Reference proteome</keyword>
<organism evidence="7 8">
    <name type="scientific">Paramarasmius palmivorus</name>
    <dbReference type="NCBI Taxonomy" id="297713"/>
    <lineage>
        <taxon>Eukaryota</taxon>
        <taxon>Fungi</taxon>
        <taxon>Dikarya</taxon>
        <taxon>Basidiomycota</taxon>
        <taxon>Agaricomycotina</taxon>
        <taxon>Agaricomycetes</taxon>
        <taxon>Agaricomycetidae</taxon>
        <taxon>Agaricales</taxon>
        <taxon>Marasmiineae</taxon>
        <taxon>Marasmiaceae</taxon>
        <taxon>Paramarasmius</taxon>
    </lineage>
</organism>
<comment type="cofactor">
    <cofactor evidence="6">
        <name>Fe cation</name>
        <dbReference type="ChEBI" id="CHEBI:24875"/>
    </cofactor>
    <text evidence="6">Binds 1 Fe cation per subunit.</text>
</comment>
<feature type="binding site" evidence="6">
    <location>
        <position position="110"/>
    </location>
    <ligand>
        <name>substrate</name>
    </ligand>
</feature>
<keyword evidence="2 6" id="KW-0479">Metal-binding</keyword>
<sequence length="341" mass="36796">MAPAQTLEYVAPTNNLVMDLKASNGANGTSAKYDVVEDYEGNYKFAPIEEAQVSRAMIKRYFEMMYERAVSDIVIVGAGSSGLTCAYKLATLRPDLKITILEANVAPGGGAWLGGQLMTPMVKIHYHDPLDAYADRRIQVIRKPADRFLTEIGVPFEDEGNYVVVKHAALFTSTLLSRVLALPNVVMMNATAVEDLMIHEDHQGKQRVSGVVTNWTLVALNHDTQSCMDPNTITAPIVISATGHDGPMGAFSAKRLVSAGLLKELGNMRGLDMNRSEPAIVNNTREVAPGLIMTGMELSEHDGKNRMGPTFGGMIGSGIKAAHEALRALDSVRVVNGKVVA</sequence>
<dbReference type="InterPro" id="IPR002922">
    <property type="entry name" value="Thi4_fam"/>
</dbReference>
<comment type="similarity">
    <text evidence="6">Belongs to the THI4 family.</text>
</comment>
<keyword evidence="1 6" id="KW-0808">Transferase</keyword>
<feature type="binding site" evidence="6">
    <location>
        <position position="229"/>
    </location>
    <ligand>
        <name>substrate</name>
    </ligand>
</feature>
<dbReference type="EMBL" id="JAYKXP010000006">
    <property type="protein sequence ID" value="KAK7056843.1"/>
    <property type="molecule type" value="Genomic_DNA"/>
</dbReference>
<comment type="catalytic activity">
    <reaction evidence="6">
        <text>[ADP-thiazole synthase]-L-cysteine + glycine + NAD(+) = [ADP-thiazole synthase]-dehydroalanine + ADP-5-ethyl-4-methylthiazole-2-carboxylate + nicotinamide + 3 H2O + 2 H(+)</text>
        <dbReference type="Rhea" id="RHEA:55708"/>
        <dbReference type="Rhea" id="RHEA-COMP:14264"/>
        <dbReference type="Rhea" id="RHEA-COMP:14265"/>
        <dbReference type="ChEBI" id="CHEBI:15377"/>
        <dbReference type="ChEBI" id="CHEBI:15378"/>
        <dbReference type="ChEBI" id="CHEBI:17154"/>
        <dbReference type="ChEBI" id="CHEBI:29950"/>
        <dbReference type="ChEBI" id="CHEBI:57305"/>
        <dbReference type="ChEBI" id="CHEBI:57540"/>
        <dbReference type="ChEBI" id="CHEBI:90873"/>
        <dbReference type="ChEBI" id="CHEBI:139151"/>
        <dbReference type="EC" id="2.4.2.60"/>
    </reaction>
</comment>
<reference evidence="7 8" key="1">
    <citation type="submission" date="2024-01" db="EMBL/GenBank/DDBJ databases">
        <title>A draft genome for a cacao thread blight-causing isolate of Paramarasmius palmivorus.</title>
        <authorList>
            <person name="Baruah I.K."/>
            <person name="Bukari Y."/>
            <person name="Amoako-Attah I."/>
            <person name="Meinhardt L.W."/>
            <person name="Bailey B.A."/>
            <person name="Cohen S.P."/>
        </authorList>
    </citation>
    <scope>NUCLEOTIDE SEQUENCE [LARGE SCALE GENOMIC DNA]</scope>
    <source>
        <strain evidence="7 8">GH-12</strain>
    </source>
</reference>
<evidence type="ECO:0000313" key="7">
    <source>
        <dbReference type="EMBL" id="KAK7056843.1"/>
    </source>
</evidence>
<dbReference type="GO" id="GO:0160205">
    <property type="term" value="F:cysteine-dependent adenosine diphosphate thiazole synthase activity"/>
    <property type="evidence" value="ECO:0007669"/>
    <property type="project" value="UniProtKB-EC"/>
</dbReference>
<keyword evidence="6" id="KW-0539">Nucleus</keyword>
<comment type="PTM">
    <text evidence="6">During the catalytic reaction, a sulfide is transferred from Cys-227 to a reaction intermediate, generating a dehydroalanine residue.</text>
</comment>
<feature type="modified residue" description="2,3-didehydroalanine (Cys)" evidence="6">
    <location>
        <position position="227"/>
    </location>
</feature>
<proteinExistence type="inferred from homology"/>
<keyword evidence="5 6" id="KW-0520">NAD</keyword>
<feature type="binding site" evidence="6">
    <location>
        <position position="296"/>
    </location>
    <ligand>
        <name>substrate</name>
    </ligand>
</feature>
<dbReference type="GO" id="GO:0005506">
    <property type="term" value="F:iron ion binding"/>
    <property type="evidence" value="ECO:0007669"/>
    <property type="project" value="UniProtKB-UniRule"/>
</dbReference>
<dbReference type="Pfam" id="PF01946">
    <property type="entry name" value="Thi4"/>
    <property type="match status" value="2"/>
</dbReference>
<gene>
    <name evidence="7" type="primary">THI4</name>
    <name evidence="7" type="ORF">VNI00_002560</name>
</gene>
<dbReference type="Gene3D" id="3.50.50.60">
    <property type="entry name" value="FAD/NAD(P)-binding domain"/>
    <property type="match status" value="2"/>
</dbReference>
<comment type="subcellular location">
    <subcellularLocation>
        <location evidence="6">Cytoplasm</location>
    </subcellularLocation>
    <subcellularLocation>
        <location evidence="6">Nucleus</location>
    </subcellularLocation>
</comment>
<protein>
    <recommendedName>
        <fullName evidence="6">Thiamine thiazole synthase</fullName>
    </recommendedName>
    <alternativeName>
        <fullName evidence="6">Thiazole biosynthetic enzyme</fullName>
        <ecNumber evidence="6">2.4.2.60</ecNumber>
    </alternativeName>
</protein>
<dbReference type="GO" id="GO:0009228">
    <property type="term" value="P:thiamine biosynthetic process"/>
    <property type="evidence" value="ECO:0007669"/>
    <property type="project" value="UniProtKB-UniRule"/>
</dbReference>
<evidence type="ECO:0000256" key="5">
    <source>
        <dbReference type="ARBA" id="ARBA00023027"/>
    </source>
</evidence>
<feature type="binding site" evidence="6">
    <location>
        <position position="81"/>
    </location>
    <ligand>
        <name>substrate</name>
    </ligand>
</feature>
<dbReference type="PANTHER" id="PTHR43422">
    <property type="entry name" value="THIAMINE THIAZOLE SYNTHASE"/>
    <property type="match status" value="1"/>
</dbReference>
<name>A0AAW0DZB9_9AGAR</name>
<dbReference type="InterPro" id="IPR036188">
    <property type="entry name" value="FAD/NAD-bd_sf"/>
</dbReference>
<dbReference type="GO" id="GO:0005829">
    <property type="term" value="C:cytosol"/>
    <property type="evidence" value="ECO:0007669"/>
    <property type="project" value="UniProtKB-UniRule"/>
</dbReference>
<dbReference type="Proteomes" id="UP001383192">
    <property type="component" value="Unassembled WGS sequence"/>
</dbReference>
<evidence type="ECO:0000256" key="4">
    <source>
        <dbReference type="ARBA" id="ARBA00023004"/>
    </source>
</evidence>
<dbReference type="InterPro" id="IPR027495">
    <property type="entry name" value="Sti35"/>
</dbReference>
<dbReference type="GO" id="GO:0005634">
    <property type="term" value="C:nucleus"/>
    <property type="evidence" value="ECO:0007669"/>
    <property type="project" value="UniProtKB-SubCell"/>
</dbReference>
<evidence type="ECO:0000313" key="8">
    <source>
        <dbReference type="Proteomes" id="UP001383192"/>
    </source>
</evidence>
<feature type="binding site" evidence="6">
    <location>
        <begin position="306"/>
        <end position="308"/>
    </location>
    <ligand>
        <name>substrate</name>
    </ligand>
</feature>
<dbReference type="NCBIfam" id="TIGR00292">
    <property type="entry name" value="sulfide-dependent adenosine diphosphate thiazole synthase"/>
    <property type="match status" value="1"/>
</dbReference>
<keyword evidence="6" id="KW-0963">Cytoplasm</keyword>